<dbReference type="EMBL" id="JAKWBI020000129">
    <property type="protein sequence ID" value="KAJ2901967.1"/>
    <property type="molecule type" value="Genomic_DNA"/>
</dbReference>
<name>A0AAD5RQN5_9PEZI</name>
<dbReference type="SUPFAM" id="SSF53474">
    <property type="entry name" value="alpha/beta-Hydrolases"/>
    <property type="match status" value="1"/>
</dbReference>
<keyword evidence="3" id="KW-1185">Reference proteome</keyword>
<evidence type="ECO:0000259" key="1">
    <source>
        <dbReference type="Pfam" id="PF00135"/>
    </source>
</evidence>
<dbReference type="InterPro" id="IPR029058">
    <property type="entry name" value="AB_hydrolase_fold"/>
</dbReference>
<dbReference type="AlphaFoldDB" id="A0AAD5RQN5"/>
<organism evidence="2 3">
    <name type="scientific">Zalerion maritima</name>
    <dbReference type="NCBI Taxonomy" id="339359"/>
    <lineage>
        <taxon>Eukaryota</taxon>
        <taxon>Fungi</taxon>
        <taxon>Dikarya</taxon>
        <taxon>Ascomycota</taxon>
        <taxon>Pezizomycotina</taxon>
        <taxon>Sordariomycetes</taxon>
        <taxon>Lulworthiomycetidae</taxon>
        <taxon>Lulworthiales</taxon>
        <taxon>Lulworthiaceae</taxon>
        <taxon>Zalerion</taxon>
    </lineage>
</organism>
<gene>
    <name evidence="2" type="ORF">MKZ38_001157</name>
</gene>
<protein>
    <submittedName>
        <fullName evidence="2">Carboxylesterase</fullName>
    </submittedName>
</protein>
<evidence type="ECO:0000313" key="2">
    <source>
        <dbReference type="EMBL" id="KAJ2901967.1"/>
    </source>
</evidence>
<proteinExistence type="predicted"/>
<dbReference type="Proteomes" id="UP001201980">
    <property type="component" value="Unassembled WGS sequence"/>
</dbReference>
<reference evidence="2" key="1">
    <citation type="submission" date="2022-07" db="EMBL/GenBank/DDBJ databases">
        <title>Draft genome sequence of Zalerion maritima ATCC 34329, a (micro)plastics degrading marine fungus.</title>
        <authorList>
            <person name="Paco A."/>
            <person name="Goncalves M.F.M."/>
            <person name="Rocha-Santos T.A.P."/>
            <person name="Alves A."/>
        </authorList>
    </citation>
    <scope>NUCLEOTIDE SEQUENCE</scope>
    <source>
        <strain evidence="2">ATCC 34329</strain>
    </source>
</reference>
<dbReference type="Gene3D" id="3.40.50.1820">
    <property type="entry name" value="alpha/beta hydrolase"/>
    <property type="match status" value="1"/>
</dbReference>
<sequence>MLLSLTTPVAPFLSGSVSAALANPKNVARATDFEFKLDLLAELSYGSFKGAYDETYNISYWQKIPFAAPPTRENRFRAPQAPLKENGTYDSSQTFDMCPQHTGIVVTFYGSAFIQGSACFTVPPSANPIINGSDTPDLFFTYPNYSVNEFGLLP</sequence>
<comment type="caution">
    <text evidence="2">The sequence shown here is derived from an EMBL/GenBank/DDBJ whole genome shotgun (WGS) entry which is preliminary data.</text>
</comment>
<feature type="domain" description="Carboxylesterase type B" evidence="1">
    <location>
        <begin position="42"/>
        <end position="104"/>
    </location>
</feature>
<accession>A0AAD5RQN5</accession>
<dbReference type="InterPro" id="IPR002018">
    <property type="entry name" value="CarbesteraseB"/>
</dbReference>
<dbReference type="Pfam" id="PF00135">
    <property type="entry name" value="COesterase"/>
    <property type="match status" value="1"/>
</dbReference>
<evidence type="ECO:0000313" key="3">
    <source>
        <dbReference type="Proteomes" id="UP001201980"/>
    </source>
</evidence>